<keyword evidence="1" id="KW-1133">Transmembrane helix</keyword>
<dbReference type="AlphaFoldDB" id="A0A1I7SQR4"/>
<organism evidence="3 5">
    <name type="scientific">Bursaphelenchus xylophilus</name>
    <name type="common">Pinewood nematode worm</name>
    <name type="synonym">Aphelenchoides xylophilus</name>
    <dbReference type="NCBI Taxonomy" id="6326"/>
    <lineage>
        <taxon>Eukaryota</taxon>
        <taxon>Metazoa</taxon>
        <taxon>Ecdysozoa</taxon>
        <taxon>Nematoda</taxon>
        <taxon>Chromadorea</taxon>
        <taxon>Rhabditida</taxon>
        <taxon>Tylenchina</taxon>
        <taxon>Tylenchomorpha</taxon>
        <taxon>Aphelenchoidea</taxon>
        <taxon>Aphelenchoididae</taxon>
        <taxon>Bursaphelenchus</taxon>
    </lineage>
</organism>
<dbReference type="Proteomes" id="UP000095284">
    <property type="component" value="Unplaced"/>
</dbReference>
<evidence type="ECO:0000313" key="4">
    <source>
        <dbReference type="Proteomes" id="UP000659654"/>
    </source>
</evidence>
<dbReference type="WBParaSite" id="BXY_1537700.1">
    <property type="protein sequence ID" value="BXY_1537700.1"/>
    <property type="gene ID" value="BXY_1537700"/>
</dbReference>
<gene>
    <name evidence="2" type="ORF">BXYJ_LOCUS7410</name>
</gene>
<proteinExistence type="predicted"/>
<accession>A0A1I7SQR4</accession>
<dbReference type="Proteomes" id="UP000582659">
    <property type="component" value="Unassembled WGS sequence"/>
</dbReference>
<dbReference type="Proteomes" id="UP000659654">
    <property type="component" value="Unassembled WGS sequence"/>
</dbReference>
<evidence type="ECO:0000256" key="1">
    <source>
        <dbReference type="SAM" id="Phobius"/>
    </source>
</evidence>
<evidence type="ECO:0000313" key="3">
    <source>
        <dbReference type="Proteomes" id="UP000095284"/>
    </source>
</evidence>
<name>A0A1I7SQR4_BURXY</name>
<reference evidence="5" key="1">
    <citation type="submission" date="2016-11" db="UniProtKB">
        <authorList>
            <consortium name="WormBaseParasite"/>
        </authorList>
    </citation>
    <scope>IDENTIFICATION</scope>
</reference>
<dbReference type="EMBL" id="CAJFDI010000003">
    <property type="protein sequence ID" value="CAD5222442.1"/>
    <property type="molecule type" value="Genomic_DNA"/>
</dbReference>
<feature type="transmembrane region" description="Helical" evidence="1">
    <location>
        <begin position="30"/>
        <end position="54"/>
    </location>
</feature>
<evidence type="ECO:0000313" key="2">
    <source>
        <dbReference type="EMBL" id="CAD5222442.1"/>
    </source>
</evidence>
<keyword evidence="1" id="KW-0812">Transmembrane</keyword>
<keyword evidence="4" id="KW-1185">Reference proteome</keyword>
<keyword evidence="1" id="KW-0472">Membrane</keyword>
<reference evidence="2" key="2">
    <citation type="submission" date="2020-09" db="EMBL/GenBank/DDBJ databases">
        <authorList>
            <person name="Kikuchi T."/>
        </authorList>
    </citation>
    <scope>NUCLEOTIDE SEQUENCE</scope>
    <source>
        <strain evidence="2">Ka4C1</strain>
    </source>
</reference>
<dbReference type="OrthoDB" id="10465662at2759"/>
<protein>
    <submittedName>
        <fullName evidence="2">(pine wood nematode) hypothetical protein</fullName>
    </submittedName>
</protein>
<dbReference type="EMBL" id="CAJFCV020000003">
    <property type="protein sequence ID" value="CAG9110276.1"/>
    <property type="molecule type" value="Genomic_DNA"/>
</dbReference>
<evidence type="ECO:0000313" key="5">
    <source>
        <dbReference type="WBParaSite" id="BXY_1537700.1"/>
    </source>
</evidence>
<sequence>MRKARPENGRNWVWERWPHFPGPPALRSSLMYPLLVAFVVPALLVALLGLLTCLHRNQGHVSSSQSGRSWFWPGGNSHYLLIPSSQPVYETSLQMDGDNLPRYQDLRLPVNKLKTDPLTKTWSV</sequence>